<dbReference type="SUPFAM" id="SSF53756">
    <property type="entry name" value="UDP-Glycosyltransferase/glycogen phosphorylase"/>
    <property type="match status" value="1"/>
</dbReference>
<dbReference type="Pfam" id="PF13439">
    <property type="entry name" value="Glyco_transf_4"/>
    <property type="match status" value="1"/>
</dbReference>
<evidence type="ECO:0000259" key="2">
    <source>
        <dbReference type="Pfam" id="PF13439"/>
    </source>
</evidence>
<evidence type="ECO:0008006" key="5">
    <source>
        <dbReference type="Google" id="ProtNLM"/>
    </source>
</evidence>
<feature type="domain" description="Glycosyl transferase family 1" evidence="1">
    <location>
        <begin position="197"/>
        <end position="352"/>
    </location>
</feature>
<dbReference type="EMBL" id="MFRE01000015">
    <property type="protein sequence ID" value="OGH93952.1"/>
    <property type="molecule type" value="Genomic_DNA"/>
</dbReference>
<proteinExistence type="predicted"/>
<name>A0A1F6PCR0_9BACT</name>
<evidence type="ECO:0000313" key="4">
    <source>
        <dbReference type="Proteomes" id="UP000178254"/>
    </source>
</evidence>
<dbReference type="InterPro" id="IPR028098">
    <property type="entry name" value="Glyco_trans_4-like_N"/>
</dbReference>
<evidence type="ECO:0000259" key="1">
    <source>
        <dbReference type="Pfam" id="PF00534"/>
    </source>
</evidence>
<dbReference type="AlphaFoldDB" id="A0A1F6PCR0"/>
<dbReference type="CDD" id="cd03801">
    <property type="entry name" value="GT4_PimA-like"/>
    <property type="match status" value="1"/>
</dbReference>
<organism evidence="3 4">
    <name type="scientific">Candidatus Magasanikbacteria bacterium RIFOXYD2_FULL_41_14</name>
    <dbReference type="NCBI Taxonomy" id="1798709"/>
    <lineage>
        <taxon>Bacteria</taxon>
        <taxon>Candidatus Magasanikiibacteriota</taxon>
    </lineage>
</organism>
<sequence>MKVAHLVSTFYPRVGGMGEICRQEAELLSLHDINVSVFTLLYPGKIKKMENSLYSIKRLRPLFRLSDGGEVPQLLWKLREFDIVHLHYPFYGAQEWVWLSRLISKKPYVVTYHMDADSSGFIYKKIQSVYDKIWAGRVLGGAKKIIAIDRAHFDNTRYGKCCRPDSVEEVFNAVNSDIFHPTGASWANLGLPELVGRQTLLFVGNFLPFKRFDLLCEALAMLPKEMALVAVGDGYCRDEYRAKIKSMGLASRVTFYGRCVNKNKLADLYSAADCLVVPSDRAESFSLTALESQACGTPVIATNIPGVRGRIEDGCDGFLFASGDKFDMAKKISTFFALSPEERALMGKSGRSKILSKYSWDDHIKKLITIYHEVLA</sequence>
<accession>A0A1F6PCR0</accession>
<dbReference type="Gene3D" id="3.40.50.2000">
    <property type="entry name" value="Glycogen Phosphorylase B"/>
    <property type="match status" value="2"/>
</dbReference>
<feature type="domain" description="Glycosyltransferase subfamily 4-like N-terminal" evidence="2">
    <location>
        <begin position="14"/>
        <end position="175"/>
    </location>
</feature>
<reference evidence="3 4" key="1">
    <citation type="journal article" date="2016" name="Nat. Commun.">
        <title>Thousands of microbial genomes shed light on interconnected biogeochemical processes in an aquifer system.</title>
        <authorList>
            <person name="Anantharaman K."/>
            <person name="Brown C.T."/>
            <person name="Hug L.A."/>
            <person name="Sharon I."/>
            <person name="Castelle C.J."/>
            <person name="Probst A.J."/>
            <person name="Thomas B.C."/>
            <person name="Singh A."/>
            <person name="Wilkins M.J."/>
            <person name="Karaoz U."/>
            <person name="Brodie E.L."/>
            <person name="Williams K.H."/>
            <person name="Hubbard S.S."/>
            <person name="Banfield J.F."/>
        </authorList>
    </citation>
    <scope>NUCLEOTIDE SEQUENCE [LARGE SCALE GENOMIC DNA]</scope>
</reference>
<evidence type="ECO:0000313" key="3">
    <source>
        <dbReference type="EMBL" id="OGH93952.1"/>
    </source>
</evidence>
<dbReference type="InterPro" id="IPR001296">
    <property type="entry name" value="Glyco_trans_1"/>
</dbReference>
<comment type="caution">
    <text evidence="3">The sequence shown here is derived from an EMBL/GenBank/DDBJ whole genome shotgun (WGS) entry which is preliminary data.</text>
</comment>
<dbReference type="Pfam" id="PF00534">
    <property type="entry name" value="Glycos_transf_1"/>
    <property type="match status" value="1"/>
</dbReference>
<dbReference type="InterPro" id="IPR050194">
    <property type="entry name" value="Glycosyltransferase_grp1"/>
</dbReference>
<dbReference type="PANTHER" id="PTHR45947:SF3">
    <property type="entry name" value="SULFOQUINOVOSYL TRANSFERASE SQD2"/>
    <property type="match status" value="1"/>
</dbReference>
<protein>
    <recommendedName>
        <fullName evidence="5">Glycosyltransferase subfamily 4-like N-terminal domain-containing protein</fullName>
    </recommendedName>
</protein>
<gene>
    <name evidence="3" type="ORF">A2538_03760</name>
</gene>
<dbReference type="STRING" id="1798709.A2538_03760"/>
<dbReference type="PANTHER" id="PTHR45947">
    <property type="entry name" value="SULFOQUINOVOSYL TRANSFERASE SQD2"/>
    <property type="match status" value="1"/>
</dbReference>
<dbReference type="Proteomes" id="UP000178254">
    <property type="component" value="Unassembled WGS sequence"/>
</dbReference>
<dbReference type="GO" id="GO:0016757">
    <property type="term" value="F:glycosyltransferase activity"/>
    <property type="evidence" value="ECO:0007669"/>
    <property type="project" value="InterPro"/>
</dbReference>